<dbReference type="GO" id="GO:0051016">
    <property type="term" value="P:barbed-end actin filament capping"/>
    <property type="evidence" value="ECO:0007669"/>
    <property type="project" value="UniProtKB-UniRule"/>
</dbReference>
<comment type="similarity">
    <text evidence="1 6">Belongs to the F-actin-capping protein alpha subunit family.</text>
</comment>
<reference evidence="7" key="1">
    <citation type="submission" date="2022-07" db="EMBL/GenBank/DDBJ databases">
        <title>Phylogenomic reconstructions and comparative analyses of Kickxellomycotina fungi.</title>
        <authorList>
            <person name="Reynolds N.K."/>
            <person name="Stajich J.E."/>
            <person name="Barry K."/>
            <person name="Grigoriev I.V."/>
            <person name="Crous P."/>
            <person name="Smith M.E."/>
        </authorList>
    </citation>
    <scope>NUCLEOTIDE SEQUENCE</scope>
    <source>
        <strain evidence="7">RSA 861</strain>
    </source>
</reference>
<organism evidence="7 8">
    <name type="scientific">Tieghemiomyces parasiticus</name>
    <dbReference type="NCBI Taxonomy" id="78921"/>
    <lineage>
        <taxon>Eukaryota</taxon>
        <taxon>Fungi</taxon>
        <taxon>Fungi incertae sedis</taxon>
        <taxon>Zoopagomycota</taxon>
        <taxon>Kickxellomycotina</taxon>
        <taxon>Dimargaritomycetes</taxon>
        <taxon>Dimargaritales</taxon>
        <taxon>Dimargaritaceae</taxon>
        <taxon>Tieghemiomyces</taxon>
    </lineage>
</organism>
<dbReference type="InterPro" id="IPR017865">
    <property type="entry name" value="F-actin_cap_asu_CS"/>
</dbReference>
<dbReference type="FunFam" id="3.90.1150.210:FF:000003">
    <property type="entry name" value="F-actin-capping protein subunit alpha"/>
    <property type="match status" value="1"/>
</dbReference>
<sequence>MSDVELSIEDKIKIASGFLLSSPPGEVNDVFNDIRGIINDDAALQQHITPALEEYNIDQLQTVTLPETEHAVIISKYNRVDADHFVDPRSKQIFKFDHLRQTATDPQPHTVEEAQEELRLAVDDAVQKYVAEHYPEGASLVHIDEQQLTLLVVSNKYSPSNFWNGRWRSVWTVDLAARQVKGTAKVLVHYYEQGNIQLNSDRSFELECDANPAEDPAAFARVLLRTIGRAEKEYHLAINDTYGQLSESIFKGLRRNLPVTRSKIDWDKILNYKLPTELSK</sequence>
<dbReference type="InterPro" id="IPR002189">
    <property type="entry name" value="CapZ_alpha"/>
</dbReference>
<dbReference type="OrthoDB" id="340550at2759"/>
<dbReference type="GO" id="GO:0030036">
    <property type="term" value="P:actin cytoskeleton organization"/>
    <property type="evidence" value="ECO:0007669"/>
    <property type="project" value="TreeGrafter"/>
</dbReference>
<dbReference type="Gene3D" id="3.90.1150.210">
    <property type="entry name" value="F-actin capping protein, beta subunit"/>
    <property type="match status" value="1"/>
</dbReference>
<dbReference type="PRINTS" id="PR00191">
    <property type="entry name" value="FACTINCAPA"/>
</dbReference>
<evidence type="ECO:0000313" key="7">
    <source>
        <dbReference type="EMBL" id="KAJ1923925.1"/>
    </source>
</evidence>
<keyword evidence="4 6" id="KW-0009">Actin-binding</keyword>
<evidence type="ECO:0000256" key="4">
    <source>
        <dbReference type="ARBA" id="ARBA00023203"/>
    </source>
</evidence>
<dbReference type="GO" id="GO:0008290">
    <property type="term" value="C:F-actin capping protein complex"/>
    <property type="evidence" value="ECO:0007669"/>
    <property type="project" value="UniProtKB-UniRule"/>
</dbReference>
<evidence type="ECO:0000256" key="1">
    <source>
        <dbReference type="ARBA" id="ARBA00010479"/>
    </source>
</evidence>
<protein>
    <recommendedName>
        <fullName evidence="2 6">F-actin-capping protein subunit alpha</fullName>
    </recommendedName>
</protein>
<name>A0A9W8A5W6_9FUNG</name>
<comment type="caution">
    <text evidence="7">The sequence shown here is derived from an EMBL/GenBank/DDBJ whole genome shotgun (WGS) entry which is preliminary data.</text>
</comment>
<evidence type="ECO:0000256" key="6">
    <source>
        <dbReference type="RuleBase" id="RU365077"/>
    </source>
</evidence>
<dbReference type="Proteomes" id="UP001150569">
    <property type="component" value="Unassembled WGS sequence"/>
</dbReference>
<dbReference type="EMBL" id="JANBPT010000304">
    <property type="protein sequence ID" value="KAJ1923925.1"/>
    <property type="molecule type" value="Genomic_DNA"/>
</dbReference>
<dbReference type="AlphaFoldDB" id="A0A9W8A5W6"/>
<comment type="subunit">
    <text evidence="6">Heterodimer of an alpha and a beta subunit.</text>
</comment>
<dbReference type="PANTHER" id="PTHR10653">
    <property type="entry name" value="F-ACTIN-CAPPING PROTEIN SUBUNIT ALPHA"/>
    <property type="match status" value="1"/>
</dbReference>
<evidence type="ECO:0000256" key="3">
    <source>
        <dbReference type="ARBA" id="ARBA00022467"/>
    </source>
</evidence>
<evidence type="ECO:0000313" key="8">
    <source>
        <dbReference type="Proteomes" id="UP001150569"/>
    </source>
</evidence>
<dbReference type="InterPro" id="IPR042489">
    <property type="entry name" value="CapZ_alpha_1"/>
</dbReference>
<dbReference type="GO" id="GO:0051015">
    <property type="term" value="F:actin filament binding"/>
    <property type="evidence" value="ECO:0007669"/>
    <property type="project" value="TreeGrafter"/>
</dbReference>
<dbReference type="PANTHER" id="PTHR10653:SF0">
    <property type="entry name" value="F-ACTIN-CAPPING PROTEIN SUBUNIT ALPHA"/>
    <property type="match status" value="1"/>
</dbReference>
<dbReference type="Gene3D" id="3.30.1140.60">
    <property type="entry name" value="F-actin capping protein, alpha subunit"/>
    <property type="match status" value="1"/>
</dbReference>
<dbReference type="InterPro" id="IPR042276">
    <property type="entry name" value="CapZ_alpha/beta_2"/>
</dbReference>
<dbReference type="InterPro" id="IPR037282">
    <property type="entry name" value="CapZ_alpha/beta"/>
</dbReference>
<evidence type="ECO:0000256" key="5">
    <source>
        <dbReference type="ARBA" id="ARBA00025389"/>
    </source>
</evidence>
<keyword evidence="8" id="KW-1185">Reference proteome</keyword>
<comment type="function">
    <text evidence="5 6">F-actin-capping proteins bind in a Ca(2+)-independent manner to the fast growing ends of actin filaments (barbed end) thereby blocking the exchange of subunits at these ends. Unlike other capping proteins (such as gelsolin and severin), these proteins do not sever actin filaments.</text>
</comment>
<dbReference type="SUPFAM" id="SSF90096">
    <property type="entry name" value="Subunits of heterodimeric actin filament capping protein Capz"/>
    <property type="match status" value="1"/>
</dbReference>
<dbReference type="Pfam" id="PF01267">
    <property type="entry name" value="F-actin_cap_A"/>
    <property type="match status" value="1"/>
</dbReference>
<proteinExistence type="inferred from homology"/>
<dbReference type="GO" id="GO:0030863">
    <property type="term" value="C:cortical cytoskeleton"/>
    <property type="evidence" value="ECO:0007669"/>
    <property type="project" value="TreeGrafter"/>
</dbReference>
<evidence type="ECO:0000256" key="2">
    <source>
        <dbReference type="ARBA" id="ARBA00014038"/>
    </source>
</evidence>
<dbReference type="PROSITE" id="PS00749">
    <property type="entry name" value="F_ACTIN_CAPPING_A_2"/>
    <property type="match status" value="1"/>
</dbReference>
<keyword evidence="3 6" id="KW-0117">Actin capping</keyword>
<gene>
    <name evidence="7" type="primary">CAP1_2</name>
    <name evidence="7" type="ORF">IWQ60_005562</name>
</gene>
<accession>A0A9W8A5W6</accession>